<evidence type="ECO:0000313" key="2">
    <source>
        <dbReference type="Proteomes" id="UP000015106"/>
    </source>
</evidence>
<evidence type="ECO:0000313" key="1">
    <source>
        <dbReference type="EnsemblPlants" id="TuG1812G0400003982.01.T01.cds293649"/>
    </source>
</evidence>
<reference evidence="1" key="2">
    <citation type="submission" date="2018-03" db="EMBL/GenBank/DDBJ databases">
        <title>The Triticum urartu genome reveals the dynamic nature of wheat genome evolution.</title>
        <authorList>
            <person name="Ling H."/>
            <person name="Ma B."/>
            <person name="Shi X."/>
            <person name="Liu H."/>
            <person name="Dong L."/>
            <person name="Sun H."/>
            <person name="Cao Y."/>
            <person name="Gao Q."/>
            <person name="Zheng S."/>
            <person name="Li Y."/>
            <person name="Yu Y."/>
            <person name="Du H."/>
            <person name="Qi M."/>
            <person name="Li Y."/>
            <person name="Yu H."/>
            <person name="Cui Y."/>
            <person name="Wang N."/>
            <person name="Chen C."/>
            <person name="Wu H."/>
            <person name="Zhao Y."/>
            <person name="Zhang J."/>
            <person name="Li Y."/>
            <person name="Zhou W."/>
            <person name="Zhang B."/>
            <person name="Hu W."/>
            <person name="Eijk M."/>
            <person name="Tang J."/>
            <person name="Witsenboer H."/>
            <person name="Zhao S."/>
            <person name="Li Z."/>
            <person name="Zhang A."/>
            <person name="Wang D."/>
            <person name="Liang C."/>
        </authorList>
    </citation>
    <scope>NUCLEOTIDE SEQUENCE [LARGE SCALE GENOMIC DNA]</scope>
    <source>
        <strain evidence="1">cv. G1812</strain>
    </source>
</reference>
<dbReference type="EnsemblPlants" id="TuG1812G0400003982.01.T01">
    <property type="protein sequence ID" value="TuG1812G0400003982.01.T01.cds293649"/>
    <property type="gene ID" value="TuG1812G0400003982.01"/>
</dbReference>
<name>A0A8R7UCZ6_TRIUA</name>
<dbReference type="Proteomes" id="UP000015106">
    <property type="component" value="Chromosome 4"/>
</dbReference>
<organism evidence="1 2">
    <name type="scientific">Triticum urartu</name>
    <name type="common">Red wild einkorn</name>
    <name type="synonym">Crithodium urartu</name>
    <dbReference type="NCBI Taxonomy" id="4572"/>
    <lineage>
        <taxon>Eukaryota</taxon>
        <taxon>Viridiplantae</taxon>
        <taxon>Streptophyta</taxon>
        <taxon>Embryophyta</taxon>
        <taxon>Tracheophyta</taxon>
        <taxon>Spermatophyta</taxon>
        <taxon>Magnoliopsida</taxon>
        <taxon>Liliopsida</taxon>
        <taxon>Poales</taxon>
        <taxon>Poaceae</taxon>
        <taxon>BOP clade</taxon>
        <taxon>Pooideae</taxon>
        <taxon>Triticodae</taxon>
        <taxon>Triticeae</taxon>
        <taxon>Triticinae</taxon>
        <taxon>Triticum</taxon>
    </lineage>
</organism>
<reference evidence="2" key="1">
    <citation type="journal article" date="2013" name="Nature">
        <title>Draft genome of the wheat A-genome progenitor Triticum urartu.</title>
        <authorList>
            <person name="Ling H.Q."/>
            <person name="Zhao S."/>
            <person name="Liu D."/>
            <person name="Wang J."/>
            <person name="Sun H."/>
            <person name="Zhang C."/>
            <person name="Fan H."/>
            <person name="Li D."/>
            <person name="Dong L."/>
            <person name="Tao Y."/>
            <person name="Gao C."/>
            <person name="Wu H."/>
            <person name="Li Y."/>
            <person name="Cui Y."/>
            <person name="Guo X."/>
            <person name="Zheng S."/>
            <person name="Wang B."/>
            <person name="Yu K."/>
            <person name="Liang Q."/>
            <person name="Yang W."/>
            <person name="Lou X."/>
            <person name="Chen J."/>
            <person name="Feng M."/>
            <person name="Jian J."/>
            <person name="Zhang X."/>
            <person name="Luo G."/>
            <person name="Jiang Y."/>
            <person name="Liu J."/>
            <person name="Wang Z."/>
            <person name="Sha Y."/>
            <person name="Zhang B."/>
            <person name="Wu H."/>
            <person name="Tang D."/>
            <person name="Shen Q."/>
            <person name="Xue P."/>
            <person name="Zou S."/>
            <person name="Wang X."/>
            <person name="Liu X."/>
            <person name="Wang F."/>
            <person name="Yang Y."/>
            <person name="An X."/>
            <person name="Dong Z."/>
            <person name="Zhang K."/>
            <person name="Zhang X."/>
            <person name="Luo M.C."/>
            <person name="Dvorak J."/>
            <person name="Tong Y."/>
            <person name="Wang J."/>
            <person name="Yang H."/>
            <person name="Li Z."/>
            <person name="Wang D."/>
            <person name="Zhang A."/>
            <person name="Wang J."/>
        </authorList>
    </citation>
    <scope>NUCLEOTIDE SEQUENCE</scope>
    <source>
        <strain evidence="2">cv. G1812</strain>
    </source>
</reference>
<protein>
    <submittedName>
        <fullName evidence="1">Uncharacterized protein</fullName>
    </submittedName>
</protein>
<keyword evidence="2" id="KW-1185">Reference proteome</keyword>
<dbReference type="AlphaFoldDB" id="A0A8R7UCZ6"/>
<dbReference type="Gramene" id="TuG1812G0400003982.01.T01">
    <property type="protein sequence ID" value="TuG1812G0400003982.01.T01.cds293649"/>
    <property type="gene ID" value="TuG1812G0400003982.01"/>
</dbReference>
<proteinExistence type="predicted"/>
<reference evidence="1" key="3">
    <citation type="submission" date="2022-06" db="UniProtKB">
        <authorList>
            <consortium name="EnsemblPlants"/>
        </authorList>
    </citation>
    <scope>IDENTIFICATION</scope>
</reference>
<accession>A0A8R7UCZ6</accession>
<sequence>MRIHVLDMTAPMSTAIFAVAGRCLPWIAARFQASVQVTGTSPMSVLSRSAFHTAAEASTMLSLHPLLESHSSTTFACAVRPLCSLVMRIIFRHRRPPPYQRVDSATIISLLLWYLSSHFDGPPPSWPFSNPFSVITPWCCATAHNVDTCSSITSMAANPRLVMAIAKLLPMLICWPFQL</sequence>